<protein>
    <submittedName>
        <fullName evidence="2">cAMP-binding domain of CRP or a regulatory subunit of cAMP-dependent protein kinase</fullName>
    </submittedName>
</protein>
<dbReference type="Pfam" id="PF07238">
    <property type="entry name" value="PilZ"/>
    <property type="match status" value="1"/>
</dbReference>
<dbReference type="SUPFAM" id="SSF48371">
    <property type="entry name" value="ARM repeat"/>
    <property type="match status" value="1"/>
</dbReference>
<dbReference type="InterPro" id="IPR016024">
    <property type="entry name" value="ARM-type_fold"/>
</dbReference>
<dbReference type="PANTHER" id="PTHR24567">
    <property type="entry name" value="CRP FAMILY TRANSCRIPTIONAL REGULATORY PROTEIN"/>
    <property type="match status" value="1"/>
</dbReference>
<sequence>MNAIRQTTASAADSELKNIPEQQIEEDKGGITLPETLCTLLTEKNNRQVDIMLEQLAAGVQVGNPRMRLKAACYLTDALELLIAHQEWQRMDKLLPAAEIALAAAVENEVGAWQMITALSTFAAYQIEMGKYASARRALLTFAAPNALPASADKIHERVEQLISDLATRPLLELLLVEYLFDKERGNDAGRLFAVFGTSAAEFLLEPQNLKQCQDKADALLRLFGEIGQPAEKSLCMLLRQTADWYLIRNIIRLLGEKGSIICFAEITPFLDHEDLRVKGEVLRAASRIEAPSKKDFFLKALKTVPKQLTELVVSLLGDIPDSSLVAPLADLLDEAALIKNKAGLNLQAAVCQTLGKIGSVKAVPTLKKVIAANSGTAGGPAEQQLLRAAEQAIQIISHGGKHKRPGVPSPDVPTQNNPFAAREAGIIRTAMSGDRATAARQLFELIAECVQEGDLFNAERLRDRFSEINPNAIAEIIQSAELIQEAKSGVQVRGYLDIWSNLLHELTSEEFSAIYHELENRVLEPEEILVRQGERNDELFFVNHGTIRVFYKKNDRKIYIKSLSDGDLAGENFFSTSVWTVSMSAVTESRISILKRSCFERWKEAYPGLEEKLRNFYNSTNNIRDLLQRKGLNRRTFDRYTLSRKVDFQVIDTPGKPLGQKFKGRLFDVSRGGLSMVFRMAQQKHIRVLLGRNMQITIPVVGSPPELNVQGQVLSIQPADEEMGEYKISLVFGDALEQEELQTVLG</sequence>
<comment type="caution">
    <text evidence="2">The sequence shown here is derived from an EMBL/GenBank/DDBJ whole genome shotgun (WGS) entry which is preliminary data.</text>
</comment>
<dbReference type="InterPro" id="IPR000595">
    <property type="entry name" value="cNMP-bd_dom"/>
</dbReference>
<dbReference type="AlphaFoldDB" id="A0A521FZI4"/>
<dbReference type="InterPro" id="IPR014710">
    <property type="entry name" value="RmlC-like_jellyroll"/>
</dbReference>
<dbReference type="InterPro" id="IPR050397">
    <property type="entry name" value="Env_Response_Regulators"/>
</dbReference>
<evidence type="ECO:0000259" key="1">
    <source>
        <dbReference type="PROSITE" id="PS50042"/>
    </source>
</evidence>
<dbReference type="GO" id="GO:0003700">
    <property type="term" value="F:DNA-binding transcription factor activity"/>
    <property type="evidence" value="ECO:0007669"/>
    <property type="project" value="TreeGrafter"/>
</dbReference>
<dbReference type="PROSITE" id="PS50042">
    <property type="entry name" value="CNMP_BINDING_3"/>
    <property type="match status" value="1"/>
</dbReference>
<dbReference type="EMBL" id="NQJD01000037">
    <property type="protein sequence ID" value="TAA74160.1"/>
    <property type="molecule type" value="Genomic_DNA"/>
</dbReference>
<dbReference type="Gene3D" id="1.25.10.10">
    <property type="entry name" value="Leucine-rich Repeat Variant"/>
    <property type="match status" value="1"/>
</dbReference>
<dbReference type="InterPro" id="IPR018490">
    <property type="entry name" value="cNMP-bd_dom_sf"/>
</dbReference>
<organism evidence="2 3">
    <name type="scientific">Candidatus Electronema aureum</name>
    <dbReference type="NCBI Taxonomy" id="2005002"/>
    <lineage>
        <taxon>Bacteria</taxon>
        <taxon>Pseudomonadati</taxon>
        <taxon>Thermodesulfobacteriota</taxon>
        <taxon>Desulfobulbia</taxon>
        <taxon>Desulfobulbales</taxon>
        <taxon>Desulfobulbaceae</taxon>
        <taxon>Candidatus Electronema</taxon>
    </lineage>
</organism>
<dbReference type="Gene3D" id="2.60.120.10">
    <property type="entry name" value="Jelly Rolls"/>
    <property type="match status" value="1"/>
</dbReference>
<dbReference type="Pfam" id="PF00027">
    <property type="entry name" value="cNMP_binding"/>
    <property type="match status" value="1"/>
</dbReference>
<reference evidence="2" key="1">
    <citation type="submission" date="2017-07" db="EMBL/GenBank/DDBJ databases">
        <title>The cable genome - Insights into the physiology and evolution of filamentous bacteria capable of sulfide oxidation via long distance electron transfer.</title>
        <authorList>
            <person name="Thorup C."/>
            <person name="Bjerg J.T."/>
            <person name="Schreiber L."/>
            <person name="Nielsen L.P."/>
            <person name="Kjeldsen K.U."/>
            <person name="Boesen T."/>
            <person name="Boggild A."/>
            <person name="Meysman F."/>
            <person name="Geelhoed J."/>
            <person name="Schramm A."/>
        </authorList>
    </citation>
    <scope>NUCLEOTIDE SEQUENCE [LARGE SCALE GENOMIC DNA]</scope>
    <source>
        <strain evidence="2">GS</strain>
    </source>
</reference>
<dbReference type="CDD" id="cd00038">
    <property type="entry name" value="CAP_ED"/>
    <property type="match status" value="1"/>
</dbReference>
<dbReference type="SUPFAM" id="SSF51206">
    <property type="entry name" value="cAMP-binding domain-like"/>
    <property type="match status" value="1"/>
</dbReference>
<dbReference type="Proteomes" id="UP000316238">
    <property type="component" value="Unassembled WGS sequence"/>
</dbReference>
<dbReference type="InterPro" id="IPR011989">
    <property type="entry name" value="ARM-like"/>
</dbReference>
<keyword evidence="3" id="KW-1185">Reference proteome</keyword>
<gene>
    <name evidence="2" type="ORF">CDV28_13713</name>
</gene>
<dbReference type="GO" id="GO:0005829">
    <property type="term" value="C:cytosol"/>
    <property type="evidence" value="ECO:0007669"/>
    <property type="project" value="TreeGrafter"/>
</dbReference>
<dbReference type="PANTHER" id="PTHR24567:SF26">
    <property type="entry name" value="REGULATORY PROTEIN YEIL"/>
    <property type="match status" value="1"/>
</dbReference>
<dbReference type="GO" id="GO:0035438">
    <property type="term" value="F:cyclic-di-GMP binding"/>
    <property type="evidence" value="ECO:0007669"/>
    <property type="project" value="InterPro"/>
</dbReference>
<dbReference type="InterPro" id="IPR009875">
    <property type="entry name" value="PilZ_domain"/>
</dbReference>
<proteinExistence type="predicted"/>
<evidence type="ECO:0000313" key="3">
    <source>
        <dbReference type="Proteomes" id="UP000316238"/>
    </source>
</evidence>
<accession>A0A521FZI4</accession>
<feature type="domain" description="Cyclic nucleotide-binding" evidence="1">
    <location>
        <begin position="503"/>
        <end position="602"/>
    </location>
</feature>
<dbReference type="SMART" id="SM00100">
    <property type="entry name" value="cNMP"/>
    <property type="match status" value="1"/>
</dbReference>
<name>A0A521FZI4_9BACT</name>
<evidence type="ECO:0000313" key="2">
    <source>
        <dbReference type="EMBL" id="TAA74160.1"/>
    </source>
</evidence>